<dbReference type="Proteomes" id="UP000000600">
    <property type="component" value="Unassembled WGS sequence"/>
</dbReference>
<dbReference type="AlphaFoldDB" id="A0BIW4"/>
<proteinExistence type="predicted"/>
<dbReference type="KEGG" id="ptm:GSPATT00004854001"/>
<protein>
    <submittedName>
        <fullName evidence="1">Uncharacterized protein</fullName>
    </submittedName>
</protein>
<reference evidence="1 2" key="1">
    <citation type="journal article" date="2006" name="Nature">
        <title>Global trends of whole-genome duplications revealed by the ciliate Paramecium tetraurelia.</title>
        <authorList>
            <consortium name="Genoscope"/>
            <person name="Aury J.-M."/>
            <person name="Jaillon O."/>
            <person name="Duret L."/>
            <person name="Noel B."/>
            <person name="Jubin C."/>
            <person name="Porcel B.M."/>
            <person name="Segurens B."/>
            <person name="Daubin V."/>
            <person name="Anthouard V."/>
            <person name="Aiach N."/>
            <person name="Arnaiz O."/>
            <person name="Billaut A."/>
            <person name="Beisson J."/>
            <person name="Blanc I."/>
            <person name="Bouhouche K."/>
            <person name="Camara F."/>
            <person name="Duharcourt S."/>
            <person name="Guigo R."/>
            <person name="Gogendeau D."/>
            <person name="Katinka M."/>
            <person name="Keller A.-M."/>
            <person name="Kissmehl R."/>
            <person name="Klotz C."/>
            <person name="Koll F."/>
            <person name="Le Moue A."/>
            <person name="Lepere C."/>
            <person name="Malinsky S."/>
            <person name="Nowacki M."/>
            <person name="Nowak J.K."/>
            <person name="Plattner H."/>
            <person name="Poulain J."/>
            <person name="Ruiz F."/>
            <person name="Serrano V."/>
            <person name="Zagulski M."/>
            <person name="Dessen P."/>
            <person name="Betermier M."/>
            <person name="Weissenbach J."/>
            <person name="Scarpelli C."/>
            <person name="Schachter V."/>
            <person name="Sperling L."/>
            <person name="Meyer E."/>
            <person name="Cohen J."/>
            <person name="Wincker P."/>
        </authorList>
    </citation>
    <scope>NUCLEOTIDE SEQUENCE [LARGE SCALE GENOMIC DNA]</scope>
    <source>
        <strain evidence="1 2">Stock d4-2</strain>
    </source>
</reference>
<evidence type="ECO:0000313" key="1">
    <source>
        <dbReference type="EMBL" id="CAK58481.1"/>
    </source>
</evidence>
<dbReference type="EMBL" id="CT867997">
    <property type="protein sequence ID" value="CAK58481.1"/>
    <property type="molecule type" value="Genomic_DNA"/>
</dbReference>
<evidence type="ECO:0000313" key="2">
    <source>
        <dbReference type="Proteomes" id="UP000000600"/>
    </source>
</evidence>
<gene>
    <name evidence="1" type="ORF">GSPATT00004854001</name>
</gene>
<dbReference type="HOGENOM" id="CLU_1690114_0_0_1"/>
<dbReference type="InParanoid" id="A0BIW4"/>
<organism evidence="1 2">
    <name type="scientific">Paramecium tetraurelia</name>
    <dbReference type="NCBI Taxonomy" id="5888"/>
    <lineage>
        <taxon>Eukaryota</taxon>
        <taxon>Sar</taxon>
        <taxon>Alveolata</taxon>
        <taxon>Ciliophora</taxon>
        <taxon>Intramacronucleata</taxon>
        <taxon>Oligohymenophorea</taxon>
        <taxon>Peniculida</taxon>
        <taxon>Parameciidae</taxon>
        <taxon>Paramecium</taxon>
    </lineage>
</organism>
<sequence>MNPKTIVSEMNGLSDSIIIGQSGTYCKFSRALDLTKKEWSHLKLNRKGVVIGLSNSTFVMNAQNDSKWRVFDTQKRNLYWHLMGILNGQTGQNHNHRTLLQQKQMMVKFITGFIKDKLRKYRINVHFQINPFYQVQICKIIHLHFQMLMEDWNIKR</sequence>
<dbReference type="GeneID" id="5011663"/>
<dbReference type="RefSeq" id="XP_001425879.1">
    <property type="nucleotide sequence ID" value="XM_001425842.1"/>
</dbReference>
<name>A0BIW4_PARTE</name>
<keyword evidence="2" id="KW-1185">Reference proteome</keyword>
<accession>A0BIW4</accession>